<dbReference type="PANTHER" id="PTHR16222">
    <property type="entry name" value="ADP-RIBOSYLGLYCOHYDROLASE"/>
    <property type="match status" value="1"/>
</dbReference>
<evidence type="ECO:0008006" key="2">
    <source>
        <dbReference type="Google" id="ProtNLM"/>
    </source>
</evidence>
<dbReference type="EMBL" id="LAZR01001886">
    <property type="protein sequence ID" value="KKN37560.1"/>
    <property type="molecule type" value="Genomic_DNA"/>
</dbReference>
<dbReference type="AlphaFoldDB" id="A0A0F9Q0X0"/>
<dbReference type="InterPro" id="IPR005502">
    <property type="entry name" value="Ribosyl_crysJ1"/>
</dbReference>
<dbReference type="SUPFAM" id="SSF101478">
    <property type="entry name" value="ADP-ribosylglycohydrolase"/>
    <property type="match status" value="1"/>
</dbReference>
<accession>A0A0F9Q0X0</accession>
<sequence length="287" mass="32465">MLVELAIGDAYGHCFEYADENIKYNNLSGYIQHPRHKKLKPGEYTDDTQMSIAIAELIVSGDEWTPFNIANRFVDCFKRDWRDGYARGFQKFLEGINNGQEFLNKIKPHSDKSGSAMRSCPIGVYKDVYEVLEKAKIQAKLTHDTPDGIAAAQAAALMTHLCIYDRQVYSYVAFMGNALNTHVGTRDWCERWEGKVKSKGYMSVHAALTAVRNNLKLSDLLRACINFTGDTDTVATIALGAASCSSEYTNDLPQVLIDRLENGKYGRDYLETLDVELEKHVERVRWK</sequence>
<comment type="caution">
    <text evidence="1">The sequence shown here is derived from an EMBL/GenBank/DDBJ whole genome shotgun (WGS) entry which is preliminary data.</text>
</comment>
<gene>
    <name evidence="1" type="ORF">LCGC14_0762450</name>
</gene>
<dbReference type="Pfam" id="PF03747">
    <property type="entry name" value="ADP_ribosyl_GH"/>
    <property type="match status" value="1"/>
</dbReference>
<dbReference type="Gene3D" id="1.10.4080.10">
    <property type="entry name" value="ADP-ribosylation/Crystallin J1"/>
    <property type="match status" value="1"/>
</dbReference>
<evidence type="ECO:0000313" key="1">
    <source>
        <dbReference type="EMBL" id="KKN37560.1"/>
    </source>
</evidence>
<reference evidence="1" key="1">
    <citation type="journal article" date="2015" name="Nature">
        <title>Complex archaea that bridge the gap between prokaryotes and eukaryotes.</title>
        <authorList>
            <person name="Spang A."/>
            <person name="Saw J.H."/>
            <person name="Jorgensen S.L."/>
            <person name="Zaremba-Niedzwiedzka K."/>
            <person name="Martijn J."/>
            <person name="Lind A.E."/>
            <person name="van Eijk R."/>
            <person name="Schleper C."/>
            <person name="Guy L."/>
            <person name="Ettema T.J."/>
        </authorList>
    </citation>
    <scope>NUCLEOTIDE SEQUENCE</scope>
</reference>
<dbReference type="PANTHER" id="PTHR16222:SF12">
    <property type="entry name" value="ADP-RIBOSYLGLYCOHYDROLASE-RELATED"/>
    <property type="match status" value="1"/>
</dbReference>
<name>A0A0F9Q0X0_9ZZZZ</name>
<protein>
    <recommendedName>
        <fullName evidence="2">ADP-ribosylglycohydrolase</fullName>
    </recommendedName>
</protein>
<dbReference type="InterPro" id="IPR050792">
    <property type="entry name" value="ADP-ribosylglycohydrolase"/>
</dbReference>
<organism evidence="1">
    <name type="scientific">marine sediment metagenome</name>
    <dbReference type="NCBI Taxonomy" id="412755"/>
    <lineage>
        <taxon>unclassified sequences</taxon>
        <taxon>metagenomes</taxon>
        <taxon>ecological metagenomes</taxon>
    </lineage>
</organism>
<dbReference type="InterPro" id="IPR036705">
    <property type="entry name" value="Ribosyl_crysJ1_sf"/>
</dbReference>
<proteinExistence type="predicted"/>